<dbReference type="GO" id="GO:0008270">
    <property type="term" value="F:zinc ion binding"/>
    <property type="evidence" value="ECO:0007669"/>
    <property type="project" value="InterPro"/>
</dbReference>
<feature type="compositionally biased region" description="Basic and acidic residues" evidence="8">
    <location>
        <begin position="314"/>
        <end position="338"/>
    </location>
</feature>
<dbReference type="PANTHER" id="PTHR47782:SF7">
    <property type="entry name" value="PROTEIN STB5"/>
    <property type="match status" value="1"/>
</dbReference>
<dbReference type="Gene3D" id="4.10.240.10">
    <property type="entry name" value="Zn(2)-C6 fungal-type DNA-binding domain"/>
    <property type="match status" value="1"/>
</dbReference>
<feature type="region of interest" description="Disordered" evidence="8">
    <location>
        <begin position="296"/>
        <end position="346"/>
    </location>
</feature>
<feature type="region of interest" description="Disordered" evidence="8">
    <location>
        <begin position="929"/>
        <end position="948"/>
    </location>
</feature>
<keyword evidence="3" id="KW-0862">Zinc</keyword>
<dbReference type="CDD" id="cd00067">
    <property type="entry name" value="GAL4"/>
    <property type="match status" value="1"/>
</dbReference>
<keyword evidence="7" id="KW-0539">Nucleus</keyword>
<keyword evidence="4" id="KW-0805">Transcription regulation</keyword>
<dbReference type="InterPro" id="IPR007219">
    <property type="entry name" value="XnlR_reg_dom"/>
</dbReference>
<dbReference type="EMBL" id="RSCE01000018">
    <property type="protein sequence ID" value="RSH77048.1"/>
    <property type="molecule type" value="Genomic_DNA"/>
</dbReference>
<evidence type="ECO:0000256" key="6">
    <source>
        <dbReference type="ARBA" id="ARBA00023163"/>
    </source>
</evidence>
<feature type="compositionally biased region" description="Low complexity" evidence="8">
    <location>
        <begin position="833"/>
        <end position="844"/>
    </location>
</feature>
<dbReference type="GO" id="GO:0005634">
    <property type="term" value="C:nucleus"/>
    <property type="evidence" value="ECO:0007669"/>
    <property type="project" value="UniProtKB-SubCell"/>
</dbReference>
<evidence type="ECO:0000256" key="3">
    <source>
        <dbReference type="ARBA" id="ARBA00022833"/>
    </source>
</evidence>
<evidence type="ECO:0000256" key="2">
    <source>
        <dbReference type="ARBA" id="ARBA00022723"/>
    </source>
</evidence>
<feature type="region of interest" description="Disordered" evidence="8">
    <location>
        <begin position="830"/>
        <end position="857"/>
    </location>
</feature>
<dbReference type="SMART" id="SM00906">
    <property type="entry name" value="Fungal_trans"/>
    <property type="match status" value="1"/>
</dbReference>
<dbReference type="AlphaFoldDB" id="A0A427XDZ1"/>
<dbReference type="Proteomes" id="UP000279236">
    <property type="component" value="Unassembled WGS sequence"/>
</dbReference>
<reference evidence="10 11" key="1">
    <citation type="submission" date="2018-11" db="EMBL/GenBank/DDBJ databases">
        <title>Genome sequence of Apiotrichum porosum DSM 27194.</title>
        <authorList>
            <person name="Aliyu H."/>
            <person name="Gorte O."/>
            <person name="Ochsenreither K."/>
        </authorList>
    </citation>
    <scope>NUCLEOTIDE SEQUENCE [LARGE SCALE GENOMIC DNA]</scope>
    <source>
        <strain evidence="10 11">DSM 27194</strain>
    </source>
</reference>
<dbReference type="CDD" id="cd12148">
    <property type="entry name" value="fungal_TF_MHR"/>
    <property type="match status" value="1"/>
</dbReference>
<comment type="subcellular location">
    <subcellularLocation>
        <location evidence="1">Nucleus</location>
    </subcellularLocation>
</comment>
<feature type="compositionally biased region" description="Low complexity" evidence="8">
    <location>
        <begin position="60"/>
        <end position="76"/>
    </location>
</feature>
<dbReference type="Pfam" id="PF00172">
    <property type="entry name" value="Zn_clus"/>
    <property type="match status" value="1"/>
</dbReference>
<keyword evidence="11" id="KW-1185">Reference proteome</keyword>
<dbReference type="SMART" id="SM00066">
    <property type="entry name" value="GAL4"/>
    <property type="match status" value="1"/>
</dbReference>
<feature type="compositionally biased region" description="Low complexity" evidence="8">
    <location>
        <begin position="17"/>
        <end position="31"/>
    </location>
</feature>
<dbReference type="PROSITE" id="PS50048">
    <property type="entry name" value="ZN2_CY6_FUNGAL_2"/>
    <property type="match status" value="1"/>
</dbReference>
<dbReference type="GO" id="GO:0043565">
    <property type="term" value="F:sequence-specific DNA binding"/>
    <property type="evidence" value="ECO:0007669"/>
    <property type="project" value="TreeGrafter"/>
</dbReference>
<dbReference type="InterPro" id="IPR036864">
    <property type="entry name" value="Zn2-C6_fun-type_DNA-bd_sf"/>
</dbReference>
<evidence type="ECO:0000313" key="11">
    <source>
        <dbReference type="Proteomes" id="UP000279236"/>
    </source>
</evidence>
<dbReference type="GeneID" id="39588214"/>
<dbReference type="SUPFAM" id="SSF57701">
    <property type="entry name" value="Zn2/Cys6 DNA-binding domain"/>
    <property type="match status" value="1"/>
</dbReference>
<dbReference type="InterPro" id="IPR001138">
    <property type="entry name" value="Zn2Cys6_DnaBD"/>
</dbReference>
<proteinExistence type="predicted"/>
<dbReference type="STRING" id="105984.A0A427XDZ1"/>
<keyword evidence="2" id="KW-0479">Metal-binding</keyword>
<dbReference type="GO" id="GO:0006351">
    <property type="term" value="P:DNA-templated transcription"/>
    <property type="evidence" value="ECO:0007669"/>
    <property type="project" value="InterPro"/>
</dbReference>
<dbReference type="PROSITE" id="PS00463">
    <property type="entry name" value="ZN2_CY6_FUNGAL_1"/>
    <property type="match status" value="1"/>
</dbReference>
<protein>
    <recommendedName>
        <fullName evidence="9">Zn(2)-C6 fungal-type domain-containing protein</fullName>
    </recommendedName>
</protein>
<organism evidence="10 11">
    <name type="scientific">Apiotrichum porosum</name>
    <dbReference type="NCBI Taxonomy" id="105984"/>
    <lineage>
        <taxon>Eukaryota</taxon>
        <taxon>Fungi</taxon>
        <taxon>Dikarya</taxon>
        <taxon>Basidiomycota</taxon>
        <taxon>Agaricomycotina</taxon>
        <taxon>Tremellomycetes</taxon>
        <taxon>Trichosporonales</taxon>
        <taxon>Trichosporonaceae</taxon>
        <taxon>Apiotrichum</taxon>
    </lineage>
</organism>
<feature type="region of interest" description="Disordered" evidence="8">
    <location>
        <begin position="1"/>
        <end position="210"/>
    </location>
</feature>
<evidence type="ECO:0000256" key="7">
    <source>
        <dbReference type="ARBA" id="ARBA00023242"/>
    </source>
</evidence>
<name>A0A427XDZ1_9TREE</name>
<dbReference type="GO" id="GO:0000981">
    <property type="term" value="F:DNA-binding transcription factor activity, RNA polymerase II-specific"/>
    <property type="evidence" value="ECO:0007669"/>
    <property type="project" value="InterPro"/>
</dbReference>
<accession>A0A427XDZ1</accession>
<feature type="compositionally biased region" description="Low complexity" evidence="8">
    <location>
        <begin position="166"/>
        <end position="185"/>
    </location>
</feature>
<evidence type="ECO:0000259" key="9">
    <source>
        <dbReference type="PROSITE" id="PS50048"/>
    </source>
</evidence>
<evidence type="ECO:0000256" key="8">
    <source>
        <dbReference type="SAM" id="MobiDB-lite"/>
    </source>
</evidence>
<evidence type="ECO:0000256" key="1">
    <source>
        <dbReference type="ARBA" id="ARBA00004123"/>
    </source>
</evidence>
<gene>
    <name evidence="10" type="ORF">EHS24_003671</name>
</gene>
<dbReference type="RefSeq" id="XP_028472195.1">
    <property type="nucleotide sequence ID" value="XM_028619326.1"/>
</dbReference>
<dbReference type="InterPro" id="IPR052202">
    <property type="entry name" value="Yeast_MetPath_Reg"/>
</dbReference>
<feature type="compositionally biased region" description="Low complexity" evidence="8">
    <location>
        <begin position="299"/>
        <end position="313"/>
    </location>
</feature>
<dbReference type="Pfam" id="PF04082">
    <property type="entry name" value="Fungal_trans"/>
    <property type="match status" value="1"/>
</dbReference>
<feature type="domain" description="Zn(2)-C6 fungal-type" evidence="9">
    <location>
        <begin position="222"/>
        <end position="252"/>
    </location>
</feature>
<comment type="caution">
    <text evidence="10">The sequence shown here is derived from an EMBL/GenBank/DDBJ whole genome shotgun (WGS) entry which is preliminary data.</text>
</comment>
<dbReference type="GO" id="GO:0045944">
    <property type="term" value="P:positive regulation of transcription by RNA polymerase II"/>
    <property type="evidence" value="ECO:0007669"/>
    <property type="project" value="TreeGrafter"/>
</dbReference>
<feature type="compositionally biased region" description="Low complexity" evidence="8">
    <location>
        <begin position="929"/>
        <end position="939"/>
    </location>
</feature>
<feature type="region of interest" description="Disordered" evidence="8">
    <location>
        <begin position="430"/>
        <end position="450"/>
    </location>
</feature>
<evidence type="ECO:0000313" key="10">
    <source>
        <dbReference type="EMBL" id="RSH77048.1"/>
    </source>
</evidence>
<evidence type="ECO:0000256" key="4">
    <source>
        <dbReference type="ARBA" id="ARBA00023015"/>
    </source>
</evidence>
<dbReference type="PANTHER" id="PTHR47782">
    <property type="entry name" value="ZN(II)2CYS6 TRANSCRIPTION FACTOR (EUROFUNG)-RELATED"/>
    <property type="match status" value="1"/>
</dbReference>
<evidence type="ECO:0000256" key="5">
    <source>
        <dbReference type="ARBA" id="ARBA00023125"/>
    </source>
</evidence>
<dbReference type="OrthoDB" id="3364175at2759"/>
<feature type="compositionally biased region" description="Basic and acidic residues" evidence="8">
    <location>
        <begin position="91"/>
        <end position="123"/>
    </location>
</feature>
<feature type="compositionally biased region" description="Gly residues" evidence="8">
    <location>
        <begin position="32"/>
        <end position="41"/>
    </location>
</feature>
<keyword evidence="5" id="KW-0238">DNA-binding</keyword>
<keyword evidence="6" id="KW-0804">Transcription</keyword>
<sequence length="1013" mass="110236">MAPPQPHQDQYRRQLAPIPSNSYHSGSSSSGSGRGGLGGYPEPGSTPPHINHLVHASHTSPHAVRGSASSSSSAGGPPLPPPLLPPSHAVHPGDRGRPAVQEPDKAPHGYRPYLHDTPGERYHAPPWDQGYRELQRRSASPGGGGKAAHLAQGPSPNQTLAPGVPPLSAAVVAKSSSSTTDSPPATKRRRTKGGADVEYEDPSGDVSRGPVFVHPPKGAVQACIRCHRIKRKCDGAWPRCASCSRADVACVFELSAATSSYVSKLKTANGGLDAELAAAHDRIRELEMQLDMSSRSLVHPQPQHIHNSSSSSHHQQDEPRSHEHENVREVLGERETRKTSPPLSGGEFNKLAASALEIRGLSHLAQYYADKRRMSGPSPPPMAVTDIITKEQAHSAVMHYFSFNELAYPLFDKAEVFAEVKELYAGAGNDTNDADNAPGAAAHSVASDGSEDMSDRRKFLLFMVLAAGLQGMKRTGDKTLPPARALFSAAMPHRAKALGREDLVCVQALLILTLYATQEPTSGSMWQTLGLAGRVITAIGLHRRAEPHVSPEMAEKRRRVFVSFYNLDRLIAFTLSKPLTIAENDIDIELPTDQPGDAEYRGYPMLKATRYLAWYRRILGQTLVALYSVKGEQNSLSEPERRGIISDLHGELDKWTAAVPKPRKTATHLLTINIDKWLEINYYQVLCMLYRPSPLYPETTPTALRALHDASSRAVDLYVEMWRTMKVSFNLVQIIGLFVCSISFLCCLCECDTRMRAVEGTPHAKDTRDEIGLEAYIGADDPHWHAEIRNRVQQCRDLFDAFGRDIPLSAKYRDIFSRLSELLLSRHGPLDRASASSTTGSVASRPTSSNGGTAAAGGGGYDPAVSVLNATPALVTEPLREAQAMREDVAMDHVQPPGIVANPVPAMAHEDVQSQHQTQLQAQLAPQLQSQLQPQLQAPQPQPQQPQPYDNLCDAGVGDEIAGAWDAMTQLWYDLGDLFGDEGSAAAPFVPFDEGWAGEHTQVGEPVWWNQVT</sequence>